<organism evidence="1 2">
    <name type="scientific">Lunasporangiospora selenospora</name>
    <dbReference type="NCBI Taxonomy" id="979761"/>
    <lineage>
        <taxon>Eukaryota</taxon>
        <taxon>Fungi</taxon>
        <taxon>Fungi incertae sedis</taxon>
        <taxon>Mucoromycota</taxon>
        <taxon>Mortierellomycotina</taxon>
        <taxon>Mortierellomycetes</taxon>
        <taxon>Mortierellales</taxon>
        <taxon>Mortierellaceae</taxon>
        <taxon>Lunasporangiospora</taxon>
    </lineage>
</organism>
<protein>
    <submittedName>
        <fullName evidence="1">Uncharacterized protein</fullName>
    </submittedName>
</protein>
<name>A0A9P6F6C5_9FUNG</name>
<evidence type="ECO:0000313" key="1">
    <source>
        <dbReference type="EMBL" id="KAF9543982.1"/>
    </source>
</evidence>
<dbReference type="Proteomes" id="UP000780801">
    <property type="component" value="Unassembled WGS sequence"/>
</dbReference>
<dbReference type="AlphaFoldDB" id="A0A9P6F6C5"/>
<feature type="non-terminal residue" evidence="1">
    <location>
        <position position="1"/>
    </location>
</feature>
<sequence>MNVNDPGLDCALDDFLDPNLVDEAFASTEGDKGRGTAMTKTRTKNVGNICLEAVTDKDKRNNYERKTVVITSSDPAIPNLFKSDPHGILETIATIEKIPKGQEEQRKSMASHLKGAIRCHVEEQTGQGDSSEGYAVPKYALWDTMCTNGYQWPERLDRELVRKRA</sequence>
<keyword evidence="2" id="KW-1185">Reference proteome</keyword>
<accession>A0A9P6F6C5</accession>
<reference evidence="1" key="1">
    <citation type="journal article" date="2020" name="Fungal Divers.">
        <title>Resolving the Mortierellaceae phylogeny through synthesis of multi-gene phylogenetics and phylogenomics.</title>
        <authorList>
            <person name="Vandepol N."/>
            <person name="Liber J."/>
            <person name="Desiro A."/>
            <person name="Na H."/>
            <person name="Kennedy M."/>
            <person name="Barry K."/>
            <person name="Grigoriev I.V."/>
            <person name="Miller A.N."/>
            <person name="O'Donnell K."/>
            <person name="Stajich J.E."/>
            <person name="Bonito G."/>
        </authorList>
    </citation>
    <scope>NUCLEOTIDE SEQUENCE</scope>
    <source>
        <strain evidence="1">KOD1015</strain>
    </source>
</reference>
<proteinExistence type="predicted"/>
<gene>
    <name evidence="1" type="ORF">BGW38_009746</name>
</gene>
<evidence type="ECO:0000313" key="2">
    <source>
        <dbReference type="Proteomes" id="UP000780801"/>
    </source>
</evidence>
<comment type="caution">
    <text evidence="1">The sequence shown here is derived from an EMBL/GenBank/DDBJ whole genome shotgun (WGS) entry which is preliminary data.</text>
</comment>
<dbReference type="EMBL" id="JAABOA010007348">
    <property type="protein sequence ID" value="KAF9543982.1"/>
    <property type="molecule type" value="Genomic_DNA"/>
</dbReference>